<dbReference type="AlphaFoldDB" id="A0A6M1LSA1"/>
<proteinExistence type="predicted"/>
<name>A0A6M1LSA1_9PROT</name>
<dbReference type="Proteomes" id="UP000475385">
    <property type="component" value="Unassembled WGS sequence"/>
</dbReference>
<comment type="caution">
    <text evidence="1">The sequence shown here is derived from an EMBL/GenBank/DDBJ whole genome shotgun (WGS) entry which is preliminary data.</text>
</comment>
<dbReference type="EMBL" id="JAAIKB010000014">
    <property type="protein sequence ID" value="NGM23325.1"/>
    <property type="molecule type" value="Genomic_DNA"/>
</dbReference>
<dbReference type="Pfam" id="PF12903">
    <property type="entry name" value="DUF3830"/>
    <property type="match status" value="1"/>
</dbReference>
<protein>
    <submittedName>
        <fullName evidence="1">DUF3830 family protein</fullName>
    </submittedName>
</protein>
<evidence type="ECO:0000313" key="1">
    <source>
        <dbReference type="EMBL" id="NGM23325.1"/>
    </source>
</evidence>
<dbReference type="InterPro" id="IPR024532">
    <property type="entry name" value="DUF3830"/>
</dbReference>
<organism evidence="1 2">
    <name type="scientific">Falsiroseomonas algicola</name>
    <dbReference type="NCBI Taxonomy" id="2716930"/>
    <lineage>
        <taxon>Bacteria</taxon>
        <taxon>Pseudomonadati</taxon>
        <taxon>Pseudomonadota</taxon>
        <taxon>Alphaproteobacteria</taxon>
        <taxon>Acetobacterales</taxon>
        <taxon>Roseomonadaceae</taxon>
        <taxon>Falsiroseomonas</taxon>
    </lineage>
</organism>
<dbReference type="Gene3D" id="2.40.100.20">
    <property type="match status" value="1"/>
</dbReference>
<reference evidence="1 2" key="2">
    <citation type="submission" date="2020-03" db="EMBL/GenBank/DDBJ databases">
        <title>Roseomonas stagni sp. nov., isolated from pond water in Japan.</title>
        <authorList>
            <person name="Furuhata K."/>
            <person name="Miyamoto H."/>
            <person name="Goto K."/>
        </authorList>
    </citation>
    <scope>NUCLEOTIDE SEQUENCE [LARGE SCALE GENOMIC DNA]</scope>
    <source>
        <strain evidence="1 2">PeD5</strain>
    </source>
</reference>
<evidence type="ECO:0000313" key="2">
    <source>
        <dbReference type="Proteomes" id="UP000475385"/>
    </source>
</evidence>
<sequence length="159" mass="17817">MMPRQLRFTFVDAGVSGRVELHETLAARTVDAIWGALATPVRQLSFHAMFAGPEIMIGLPPENQTFDPRSLPPENQTVIPTPGDVLWFYQAPNMMKGLADEFWEIGMFYGDGGRVFGPLGWTPVTMFGRMVAEDLPAFAKECADIRLRGAKMLEIRREE</sequence>
<accession>A0A6M1LSA1</accession>
<gene>
    <name evidence="1" type="ORF">G3576_25150</name>
</gene>
<reference evidence="1 2" key="1">
    <citation type="submission" date="2020-02" db="EMBL/GenBank/DDBJ databases">
        <authorList>
            <person name="Kim H.M."/>
            <person name="Jeon C.O."/>
        </authorList>
    </citation>
    <scope>NUCLEOTIDE SEQUENCE [LARGE SCALE GENOMIC DNA]</scope>
    <source>
        <strain evidence="1 2">PeD5</strain>
    </source>
</reference>
<keyword evidence="2" id="KW-1185">Reference proteome</keyword>